<dbReference type="EMBL" id="CAJHJT010000056">
    <property type="protein sequence ID" value="CAD7014480.1"/>
    <property type="molecule type" value="Genomic_DNA"/>
</dbReference>
<gene>
    <name evidence="1" type="ORF">CCAP1982_LOCUS22482</name>
</gene>
<keyword evidence="2" id="KW-1185">Reference proteome</keyword>
<organism evidence="1 2">
    <name type="scientific">Ceratitis capitata</name>
    <name type="common">Mediterranean fruit fly</name>
    <name type="synonym">Tephritis capitata</name>
    <dbReference type="NCBI Taxonomy" id="7213"/>
    <lineage>
        <taxon>Eukaryota</taxon>
        <taxon>Metazoa</taxon>
        <taxon>Ecdysozoa</taxon>
        <taxon>Arthropoda</taxon>
        <taxon>Hexapoda</taxon>
        <taxon>Insecta</taxon>
        <taxon>Pterygota</taxon>
        <taxon>Neoptera</taxon>
        <taxon>Endopterygota</taxon>
        <taxon>Diptera</taxon>
        <taxon>Brachycera</taxon>
        <taxon>Muscomorpha</taxon>
        <taxon>Tephritoidea</taxon>
        <taxon>Tephritidae</taxon>
        <taxon>Ceratitis</taxon>
        <taxon>Ceratitis</taxon>
    </lineage>
</organism>
<dbReference type="Proteomes" id="UP000606786">
    <property type="component" value="Unassembled WGS sequence"/>
</dbReference>
<reference evidence="1" key="1">
    <citation type="submission" date="2020-11" db="EMBL/GenBank/DDBJ databases">
        <authorList>
            <person name="Whitehead M."/>
        </authorList>
    </citation>
    <scope>NUCLEOTIDE SEQUENCE</scope>
    <source>
        <strain evidence="1">EGII</strain>
    </source>
</reference>
<protein>
    <submittedName>
        <fullName evidence="1">(Mediterranean fruit fly) hypothetical protein</fullName>
    </submittedName>
</protein>
<evidence type="ECO:0000313" key="2">
    <source>
        <dbReference type="Proteomes" id="UP000606786"/>
    </source>
</evidence>
<dbReference type="AlphaFoldDB" id="A0A811VGR0"/>
<name>A0A811VGR0_CERCA</name>
<comment type="caution">
    <text evidence="1">The sequence shown here is derived from an EMBL/GenBank/DDBJ whole genome shotgun (WGS) entry which is preliminary data.</text>
</comment>
<evidence type="ECO:0000313" key="1">
    <source>
        <dbReference type="EMBL" id="CAD7014480.1"/>
    </source>
</evidence>
<accession>A0A811VGR0</accession>
<sequence length="96" mass="11065">MRSMTSVGGNTTIEVNFSEDIKTKFLMNVENNTENNNVKETHIINTPKQLQMGQATGLRTPNEFDENSLLQINLYVFVYARKVLLRTSYFLNTIFI</sequence>
<proteinExistence type="predicted"/>